<dbReference type="EMBL" id="JXXK01000001">
    <property type="protein sequence ID" value="KJF41273.1"/>
    <property type="molecule type" value="Genomic_DNA"/>
</dbReference>
<dbReference type="InterPro" id="IPR001310">
    <property type="entry name" value="Histidine_triad_HIT"/>
</dbReference>
<proteinExistence type="predicted"/>
<dbReference type="GeneID" id="42855036"/>
<dbReference type="Proteomes" id="UP000032483">
    <property type="component" value="Unassembled WGS sequence"/>
</dbReference>
<dbReference type="RefSeq" id="WP_009325592.1">
    <property type="nucleotide sequence ID" value="NZ_CAOJUJ010000011.1"/>
</dbReference>
<dbReference type="EMBL" id="WMZU01000012">
    <property type="protein sequence ID" value="MTS27394.1"/>
    <property type="molecule type" value="Genomic_DNA"/>
</dbReference>
<comment type="caution">
    <text evidence="5">The sequence shown here is derived from an EMBL/GenBank/DDBJ whole genome shotgun (WGS) entry which is preliminary data.</text>
</comment>
<evidence type="ECO:0000313" key="12">
    <source>
        <dbReference type="Proteomes" id="UP000431913"/>
    </source>
</evidence>
<dbReference type="GO" id="GO:0016787">
    <property type="term" value="F:hydrolase activity"/>
    <property type="evidence" value="ECO:0007669"/>
    <property type="project" value="UniProtKB-KW"/>
</dbReference>
<evidence type="ECO:0000313" key="10">
    <source>
        <dbReference type="Proteomes" id="UP000032483"/>
    </source>
</evidence>
<dbReference type="Proteomes" id="UP000449193">
    <property type="component" value="Unassembled WGS sequence"/>
</dbReference>
<organism evidence="5 10">
    <name type="scientific">Ruthenibacterium lactatiformans</name>
    <dbReference type="NCBI Taxonomy" id="1550024"/>
    <lineage>
        <taxon>Bacteria</taxon>
        <taxon>Bacillati</taxon>
        <taxon>Bacillota</taxon>
        <taxon>Clostridia</taxon>
        <taxon>Eubacteriales</taxon>
        <taxon>Oscillospiraceae</taxon>
        <taxon>Ruthenibacterium</taxon>
    </lineage>
</organism>
<keyword evidence="10" id="KW-1185">Reference proteome</keyword>
<evidence type="ECO:0000313" key="9">
    <source>
        <dbReference type="EMBL" id="MTS50447.1"/>
    </source>
</evidence>
<reference evidence="13 14" key="3">
    <citation type="journal article" date="2019" name="Nat. Med.">
        <title>A library of human gut bacterial isolates paired with longitudinal multiomics data enables mechanistic microbiome research.</title>
        <authorList>
            <person name="Poyet M."/>
            <person name="Groussin M."/>
            <person name="Gibbons S.M."/>
            <person name="Avila-Pacheco J."/>
            <person name="Jiang X."/>
            <person name="Kearney S.M."/>
            <person name="Perrotta A.R."/>
            <person name="Berdy B."/>
            <person name="Zhao S."/>
            <person name="Lieberman T.D."/>
            <person name="Swanson P.K."/>
            <person name="Smith M."/>
            <person name="Roesemann S."/>
            <person name="Alexander J.E."/>
            <person name="Rich S.A."/>
            <person name="Livny J."/>
            <person name="Vlamakis H."/>
            <person name="Clish C."/>
            <person name="Bullock K."/>
            <person name="Deik A."/>
            <person name="Scott J."/>
            <person name="Pierce K.A."/>
            <person name="Xavier R.J."/>
            <person name="Alm E.J."/>
        </authorList>
    </citation>
    <scope>NUCLEOTIDE SEQUENCE [LARGE SCALE GENOMIC DNA]</scope>
    <source>
        <strain evidence="8 14">BIOML-A4</strain>
        <strain evidence="9 13">BIOML-A7</strain>
    </source>
</reference>
<dbReference type="Proteomes" id="UP000053433">
    <property type="component" value="Unassembled WGS sequence"/>
</dbReference>
<evidence type="ECO:0000313" key="7">
    <source>
        <dbReference type="EMBL" id="MST90743.1"/>
    </source>
</evidence>
<dbReference type="EMBL" id="LMUA01000001">
    <property type="protein sequence ID" value="KUE77924.1"/>
    <property type="molecule type" value="Genomic_DNA"/>
</dbReference>
<evidence type="ECO:0000259" key="4">
    <source>
        <dbReference type="PROSITE" id="PS51084"/>
    </source>
</evidence>
<gene>
    <name evidence="6" type="ORF">ASJ35_01210</name>
    <name evidence="7" type="ORF">FYJ76_02120</name>
    <name evidence="9" type="ORF">GMD52_02685</name>
    <name evidence="8" type="ORF">GMD59_08840</name>
    <name evidence="5" type="ORF">TQ39_00090</name>
</gene>
<feature type="active site" description="Tele-AMP-histidine intermediate" evidence="1">
    <location>
        <position position="99"/>
    </location>
</feature>
<name>A0A0D8J654_9FIRM</name>
<dbReference type="PATRIC" id="fig|1550024.3.peg.18"/>
<dbReference type="PRINTS" id="PR00332">
    <property type="entry name" value="HISTRIAD"/>
</dbReference>
<dbReference type="PROSITE" id="PS00892">
    <property type="entry name" value="HIT_1"/>
    <property type="match status" value="1"/>
</dbReference>
<dbReference type="EMBL" id="VUNJ01000002">
    <property type="protein sequence ID" value="MST90743.1"/>
    <property type="molecule type" value="Genomic_DNA"/>
</dbReference>
<evidence type="ECO:0000256" key="1">
    <source>
        <dbReference type="PIRSR" id="PIRSR601310-1"/>
    </source>
</evidence>
<dbReference type="AlphaFoldDB" id="A0A0D8J654"/>
<dbReference type="PROSITE" id="PS51084">
    <property type="entry name" value="HIT_2"/>
    <property type="match status" value="1"/>
</dbReference>
<dbReference type="PANTHER" id="PTHR23089">
    <property type="entry name" value="HISTIDINE TRIAD HIT PROTEIN"/>
    <property type="match status" value="1"/>
</dbReference>
<protein>
    <submittedName>
        <fullName evidence="8">HIT domain-containing protein</fullName>
    </submittedName>
    <submittedName>
        <fullName evidence="5">HIT family hydrolase</fullName>
    </submittedName>
    <submittedName>
        <fullName evidence="7">Histidine triad nucleotide-binding protein</fullName>
    </submittedName>
</protein>
<dbReference type="Proteomes" id="UP000472755">
    <property type="component" value="Unassembled WGS sequence"/>
</dbReference>
<dbReference type="InterPro" id="IPR036265">
    <property type="entry name" value="HIT-like_sf"/>
</dbReference>
<evidence type="ECO:0000313" key="11">
    <source>
        <dbReference type="Proteomes" id="UP000053433"/>
    </source>
</evidence>
<evidence type="ECO:0000313" key="6">
    <source>
        <dbReference type="EMBL" id="KUE77924.1"/>
    </source>
</evidence>
<dbReference type="CDD" id="cd01276">
    <property type="entry name" value="PKCI_related"/>
    <property type="match status" value="1"/>
</dbReference>
<evidence type="ECO:0000313" key="8">
    <source>
        <dbReference type="EMBL" id="MTS27394.1"/>
    </source>
</evidence>
<feature type="short sequence motif" description="Histidine triad motif" evidence="2 3">
    <location>
        <begin position="97"/>
        <end position="101"/>
    </location>
</feature>
<reference evidence="7 12" key="4">
    <citation type="submission" date="2019-08" db="EMBL/GenBank/DDBJ databases">
        <title>In-depth cultivation of the pig gut microbiome towards novel bacterial diversity and tailored functional studies.</title>
        <authorList>
            <person name="Wylensek D."/>
            <person name="Hitch T.C.A."/>
            <person name="Clavel T."/>
        </authorList>
    </citation>
    <scope>NUCLEOTIDE SEQUENCE [LARGE SCALE GENOMIC DNA]</scope>
    <source>
        <strain evidence="7 12">WCA3-601-WT-6J</strain>
    </source>
</reference>
<evidence type="ECO:0000313" key="14">
    <source>
        <dbReference type="Proteomes" id="UP000472755"/>
    </source>
</evidence>
<dbReference type="SUPFAM" id="SSF54197">
    <property type="entry name" value="HIT-like"/>
    <property type="match status" value="1"/>
</dbReference>
<accession>A0A0W7TVQ2</accession>
<evidence type="ECO:0000313" key="13">
    <source>
        <dbReference type="Proteomes" id="UP000449193"/>
    </source>
</evidence>
<sequence>MQDCLFCKMAAGDIPVSKVYEDDTVLAFHDIDPQAPVHFLVIPKTHIASPGGITPENSAVVAHIFEVIARLAEDLELGNGYRVVTNCGRDGGQSVPHLHFHVLAKRSLAWPPG</sequence>
<feature type="domain" description="HIT" evidence="4">
    <location>
        <begin position="5"/>
        <end position="113"/>
    </location>
</feature>
<evidence type="ECO:0000313" key="5">
    <source>
        <dbReference type="EMBL" id="KJF41273.1"/>
    </source>
</evidence>
<reference evidence="6 11" key="2">
    <citation type="submission" date="2015-10" db="EMBL/GenBank/DDBJ databases">
        <title>A novel member of the family Ruminococcaceae isolated from human faeces.</title>
        <authorList>
            <person name="Shkoporov A.N."/>
            <person name="Chaplin A.V."/>
            <person name="Motuzova O.V."/>
            <person name="Kafarskaia L.I."/>
            <person name="Efimov B.A."/>
        </authorList>
    </citation>
    <scope>NUCLEOTIDE SEQUENCE [LARGE SCALE GENOMIC DNA]</scope>
    <source>
        <strain evidence="6 11">668</strain>
    </source>
</reference>
<dbReference type="EMBL" id="WMZR01000003">
    <property type="protein sequence ID" value="MTS50447.1"/>
    <property type="molecule type" value="Genomic_DNA"/>
</dbReference>
<keyword evidence="5" id="KW-0378">Hydrolase</keyword>
<evidence type="ECO:0000256" key="3">
    <source>
        <dbReference type="PROSITE-ProRule" id="PRU00464"/>
    </source>
</evidence>
<accession>A0A0D8J654</accession>
<dbReference type="Pfam" id="PF01230">
    <property type="entry name" value="HIT"/>
    <property type="match status" value="1"/>
</dbReference>
<dbReference type="Gene3D" id="3.30.428.10">
    <property type="entry name" value="HIT-like"/>
    <property type="match status" value="1"/>
</dbReference>
<reference evidence="5" key="1">
    <citation type="submission" date="2015-02" db="EMBL/GenBank/DDBJ databases">
        <title>A novel member of the family Ruminococcaceae isolated from human feces.</title>
        <authorList>
            <person name="Shkoporov A.N."/>
            <person name="Chaplin A.V."/>
            <person name="Motuzova O.V."/>
            <person name="Kafarskaia L.I."/>
            <person name="Khokhlova E.V."/>
            <person name="Efimov B.A."/>
        </authorList>
    </citation>
    <scope>NUCLEOTIDE SEQUENCE [LARGE SCALE GENOMIC DNA]</scope>
    <source>
        <strain evidence="5">585-1</strain>
    </source>
</reference>
<dbReference type="InterPro" id="IPR011146">
    <property type="entry name" value="HIT-like"/>
</dbReference>
<dbReference type="Proteomes" id="UP000431913">
    <property type="component" value="Unassembled WGS sequence"/>
</dbReference>
<evidence type="ECO:0000256" key="2">
    <source>
        <dbReference type="PIRSR" id="PIRSR601310-3"/>
    </source>
</evidence>
<dbReference type="InterPro" id="IPR019808">
    <property type="entry name" value="Histidine_triad_CS"/>
</dbReference>